<protein>
    <submittedName>
        <fullName evidence="1">Uncharacterized protein</fullName>
    </submittedName>
</protein>
<dbReference type="Proteomes" id="UP001152759">
    <property type="component" value="Chromosome 6"/>
</dbReference>
<dbReference type="AlphaFoldDB" id="A0A9P0AJJ7"/>
<keyword evidence="2" id="KW-1185">Reference proteome</keyword>
<proteinExistence type="predicted"/>
<sequence length="234" mass="26112">MVPEIVSALLPRLVKQCSSQMTGLGCESFEFDSVCLVYVLHTGDAILRELTSNYDKCGKPLANLYPGVTSRKGFVHTETIFDNVEHHTRPDNKDYSLIVSMDIKGWSPEADREAWARHHDYVVHTCKAPDFLKMRRVWKGICAVVCKRGFIAIHPLLKGLFQGWTGLLDTLLNVRAVLYSIRIAREKENLANNEAAYVASLIDDTVLATQYDSSLGIDHAQDAASAQMNITAQT</sequence>
<dbReference type="EMBL" id="OU963867">
    <property type="protein sequence ID" value="CAH0392074.1"/>
    <property type="molecule type" value="Genomic_DNA"/>
</dbReference>
<reference evidence="1" key="1">
    <citation type="submission" date="2021-12" db="EMBL/GenBank/DDBJ databases">
        <authorList>
            <person name="King R."/>
        </authorList>
    </citation>
    <scope>NUCLEOTIDE SEQUENCE</scope>
</reference>
<name>A0A9P0AJJ7_BEMTA</name>
<evidence type="ECO:0000313" key="1">
    <source>
        <dbReference type="EMBL" id="CAH0392074.1"/>
    </source>
</evidence>
<organism evidence="1 2">
    <name type="scientific">Bemisia tabaci</name>
    <name type="common">Sweetpotato whitefly</name>
    <name type="synonym">Aleurodes tabaci</name>
    <dbReference type="NCBI Taxonomy" id="7038"/>
    <lineage>
        <taxon>Eukaryota</taxon>
        <taxon>Metazoa</taxon>
        <taxon>Ecdysozoa</taxon>
        <taxon>Arthropoda</taxon>
        <taxon>Hexapoda</taxon>
        <taxon>Insecta</taxon>
        <taxon>Pterygota</taxon>
        <taxon>Neoptera</taxon>
        <taxon>Paraneoptera</taxon>
        <taxon>Hemiptera</taxon>
        <taxon>Sternorrhyncha</taxon>
        <taxon>Aleyrodoidea</taxon>
        <taxon>Aleyrodidae</taxon>
        <taxon>Aleyrodinae</taxon>
        <taxon>Bemisia</taxon>
    </lineage>
</organism>
<accession>A0A9P0AJJ7</accession>
<evidence type="ECO:0000313" key="2">
    <source>
        <dbReference type="Proteomes" id="UP001152759"/>
    </source>
</evidence>
<gene>
    <name evidence="1" type="ORF">BEMITA_LOCUS10631</name>
</gene>